<dbReference type="PANTHER" id="PTHR33705">
    <property type="entry name" value="PHOSPHOCARRIER PROTEIN HPR"/>
    <property type="match status" value="1"/>
</dbReference>
<feature type="domain" description="HPr" evidence="5">
    <location>
        <begin position="13"/>
        <end position="100"/>
    </location>
</feature>
<dbReference type="PRINTS" id="PR00107">
    <property type="entry name" value="PHOSPHOCPHPR"/>
</dbReference>
<keyword evidence="3" id="KW-0963">Cytoplasm</keyword>
<keyword evidence="4" id="KW-0598">Phosphotransferase system</keyword>
<name>A0A1W1H8C4_9BACT</name>
<evidence type="ECO:0000259" key="5">
    <source>
        <dbReference type="PROSITE" id="PS51350"/>
    </source>
</evidence>
<gene>
    <name evidence="6" type="primary">ptsH</name>
    <name evidence="6" type="ORF">MTBBW1_150011</name>
</gene>
<keyword evidence="7" id="KW-1185">Reference proteome</keyword>
<dbReference type="GO" id="GO:0005737">
    <property type="term" value="C:cytoplasm"/>
    <property type="evidence" value="ECO:0007669"/>
    <property type="project" value="UniProtKB-SubCell"/>
</dbReference>
<evidence type="ECO:0000313" key="7">
    <source>
        <dbReference type="Proteomes" id="UP000191931"/>
    </source>
</evidence>
<evidence type="ECO:0000256" key="4">
    <source>
        <dbReference type="ARBA" id="ARBA00022683"/>
    </source>
</evidence>
<dbReference type="NCBIfam" id="TIGR01003">
    <property type="entry name" value="PTS_HPr_family"/>
    <property type="match status" value="1"/>
</dbReference>
<dbReference type="InterPro" id="IPR001020">
    <property type="entry name" value="PTS_HPr_His_P_site"/>
</dbReference>
<evidence type="ECO:0000256" key="3">
    <source>
        <dbReference type="ARBA" id="ARBA00022490"/>
    </source>
</evidence>
<reference evidence="6 7" key="1">
    <citation type="submission" date="2017-03" db="EMBL/GenBank/DDBJ databases">
        <authorList>
            <person name="Afonso C.L."/>
            <person name="Miller P.J."/>
            <person name="Scott M.A."/>
            <person name="Spackman E."/>
            <person name="Goraichik I."/>
            <person name="Dimitrov K.M."/>
            <person name="Suarez D.L."/>
            <person name="Swayne D.E."/>
        </authorList>
    </citation>
    <scope>NUCLEOTIDE SEQUENCE [LARGE SCALE GENOMIC DNA]</scope>
    <source>
        <strain evidence="6">PRJEB14757</strain>
    </source>
</reference>
<dbReference type="InterPro" id="IPR035895">
    <property type="entry name" value="HPr-like_sf"/>
</dbReference>
<comment type="similarity">
    <text evidence="2">Belongs to the HPr family.</text>
</comment>
<comment type="subcellular location">
    <subcellularLocation>
        <location evidence="1">Cytoplasm</location>
    </subcellularLocation>
</comment>
<dbReference type="STRING" id="1246637.MTBBW1_150011"/>
<evidence type="ECO:0000313" key="6">
    <source>
        <dbReference type="EMBL" id="SLM28740.1"/>
    </source>
</evidence>
<dbReference type="PANTHER" id="PTHR33705:SF2">
    <property type="entry name" value="PHOSPHOCARRIER PROTEIN NPR"/>
    <property type="match status" value="1"/>
</dbReference>
<dbReference type="PROSITE" id="PS51350">
    <property type="entry name" value="PTS_HPR_DOM"/>
    <property type="match status" value="1"/>
</dbReference>
<dbReference type="EMBL" id="FWEV01000057">
    <property type="protein sequence ID" value="SLM28740.1"/>
    <property type="molecule type" value="Genomic_DNA"/>
</dbReference>
<accession>A0A1W1H8C4</accession>
<dbReference type="SUPFAM" id="SSF55594">
    <property type="entry name" value="HPr-like"/>
    <property type="match status" value="1"/>
</dbReference>
<dbReference type="Pfam" id="PF00381">
    <property type="entry name" value="PTS-HPr"/>
    <property type="match status" value="1"/>
</dbReference>
<sequence>MKDAETGLKTLLNTRKTVLIENELGLHARPAAMIARIVRNAEDAVWLVYKNHRADASSVIDILTLNAEKGCRMTVEIESEKDVSVLDELVEFFESGFGENADG</sequence>
<dbReference type="Proteomes" id="UP000191931">
    <property type="component" value="Unassembled WGS sequence"/>
</dbReference>
<protein>
    <submittedName>
        <fullName evidence="6">PtsH</fullName>
    </submittedName>
</protein>
<proteinExistence type="inferred from homology"/>
<dbReference type="Gene3D" id="3.30.1340.10">
    <property type="entry name" value="HPr-like"/>
    <property type="match status" value="1"/>
</dbReference>
<evidence type="ECO:0000256" key="2">
    <source>
        <dbReference type="ARBA" id="ARBA00010736"/>
    </source>
</evidence>
<dbReference type="PROSITE" id="PS00369">
    <property type="entry name" value="PTS_HPR_HIS"/>
    <property type="match status" value="1"/>
</dbReference>
<dbReference type="OrthoDB" id="9798965at2"/>
<dbReference type="InterPro" id="IPR050399">
    <property type="entry name" value="HPr"/>
</dbReference>
<dbReference type="GO" id="GO:0009401">
    <property type="term" value="P:phosphoenolpyruvate-dependent sugar phosphotransferase system"/>
    <property type="evidence" value="ECO:0007669"/>
    <property type="project" value="UniProtKB-KW"/>
</dbReference>
<dbReference type="AlphaFoldDB" id="A0A1W1H8C4"/>
<evidence type="ECO:0000256" key="1">
    <source>
        <dbReference type="ARBA" id="ARBA00004496"/>
    </source>
</evidence>
<dbReference type="CDD" id="cd00367">
    <property type="entry name" value="PTS-HPr_like"/>
    <property type="match status" value="1"/>
</dbReference>
<dbReference type="InterPro" id="IPR000032">
    <property type="entry name" value="HPr-like"/>
</dbReference>
<organism evidence="6 7">
    <name type="scientific">Desulfamplus magnetovallimortis</name>
    <dbReference type="NCBI Taxonomy" id="1246637"/>
    <lineage>
        <taxon>Bacteria</taxon>
        <taxon>Pseudomonadati</taxon>
        <taxon>Thermodesulfobacteriota</taxon>
        <taxon>Desulfobacteria</taxon>
        <taxon>Desulfobacterales</taxon>
        <taxon>Desulfobacteraceae</taxon>
        <taxon>Desulfamplus</taxon>
    </lineage>
</organism>